<evidence type="ECO:0000256" key="4">
    <source>
        <dbReference type="ARBA" id="ARBA00011233"/>
    </source>
</evidence>
<dbReference type="PANTHER" id="PTHR45713">
    <property type="entry name" value="FTP DOMAIN-CONTAINING PROTEIN"/>
    <property type="match status" value="1"/>
</dbReference>
<keyword evidence="7" id="KW-0430">Lectin</keyword>
<dbReference type="GO" id="GO:0005576">
    <property type="term" value="C:extracellular region"/>
    <property type="evidence" value="ECO:0007669"/>
    <property type="project" value="UniProtKB-SubCell"/>
</dbReference>
<evidence type="ECO:0000256" key="10">
    <source>
        <dbReference type="SAM" id="SignalP"/>
    </source>
</evidence>
<comment type="function">
    <text evidence="1">Acts as a defensive agent. Recognizes blood group fucosylated oligosaccharides including A, B, H and Lewis B-type antigens. Does not recognize Lewis A antigen and has low affinity for monovalent haptens.</text>
</comment>
<dbReference type="Pfam" id="PF22633">
    <property type="entry name" value="F5_F8_type_C_2"/>
    <property type="match status" value="2"/>
</dbReference>
<sequence length="313" mass="34232">QLLILFLLRLLTYIQKFALKCVAHQSVDLLNRNTAFKAVDGNRAANLANDSCTYITAKSNPWWRVTLQQPYKIVMVSITNWGDCCADRISGAEIRIGNSLVNDGNQNQLVARVYSMLPGKTRKFKFSPVEGQYVNVLLPGVDRILTLCEVEVYAVSEALILSNQINVAPNGRATQSSVNRGSTACLSLAQNAIDGNRQYDLLKGSCTQTDTESNPWWRVDLMKTYTIASVALTNRGDCCSEQLNGVVIHIGDSLESEGRTNPVCVKVSFIPAGGTGTFRCGGALQGRYVTLTLPGENRTLSLCEVEVFGLPTE</sequence>
<name>A0A673KDI9_9TELE</name>
<reference evidence="12" key="2">
    <citation type="submission" date="2025-09" db="UniProtKB">
        <authorList>
            <consortium name="Ensembl"/>
        </authorList>
    </citation>
    <scope>IDENTIFICATION</scope>
</reference>
<evidence type="ECO:0000259" key="11">
    <source>
        <dbReference type="SMART" id="SM00607"/>
    </source>
</evidence>
<proteinExistence type="inferred from homology"/>
<dbReference type="GO" id="GO:0010185">
    <property type="term" value="P:regulation of cellular defense response"/>
    <property type="evidence" value="ECO:0007669"/>
    <property type="project" value="UniProtKB-ARBA"/>
</dbReference>
<evidence type="ECO:0000256" key="8">
    <source>
        <dbReference type="ARBA" id="ARBA00022837"/>
    </source>
</evidence>
<dbReference type="Ensembl" id="ENSSRHT00000062478.1">
    <property type="protein sequence ID" value="ENSSRHP00000060794.1"/>
    <property type="gene ID" value="ENSSRHG00000030328.1"/>
</dbReference>
<dbReference type="Gene3D" id="2.60.120.260">
    <property type="entry name" value="Galactose-binding domain-like"/>
    <property type="match status" value="2"/>
</dbReference>
<keyword evidence="9" id="KW-1015">Disulfide bond</keyword>
<accession>A0A673KDI9</accession>
<gene>
    <name evidence="12" type="primary">si:ch1073-376c22.1</name>
</gene>
<evidence type="ECO:0000313" key="13">
    <source>
        <dbReference type="Proteomes" id="UP000472270"/>
    </source>
</evidence>
<evidence type="ECO:0000256" key="1">
    <source>
        <dbReference type="ARBA" id="ARBA00002219"/>
    </source>
</evidence>
<keyword evidence="13" id="KW-1185">Reference proteome</keyword>
<dbReference type="GO" id="GO:0042806">
    <property type="term" value="F:fucose binding"/>
    <property type="evidence" value="ECO:0007669"/>
    <property type="project" value="UniProtKB-ARBA"/>
</dbReference>
<feature type="domain" description="Fucolectin tachylectin-4 pentraxin-1" evidence="11">
    <location>
        <begin position="164"/>
        <end position="313"/>
    </location>
</feature>
<evidence type="ECO:0000256" key="6">
    <source>
        <dbReference type="ARBA" id="ARBA00022723"/>
    </source>
</evidence>
<evidence type="ECO:0000256" key="2">
    <source>
        <dbReference type="ARBA" id="ARBA00004613"/>
    </source>
</evidence>
<organism evidence="12 13">
    <name type="scientific">Sinocyclocheilus rhinocerous</name>
    <dbReference type="NCBI Taxonomy" id="307959"/>
    <lineage>
        <taxon>Eukaryota</taxon>
        <taxon>Metazoa</taxon>
        <taxon>Chordata</taxon>
        <taxon>Craniata</taxon>
        <taxon>Vertebrata</taxon>
        <taxon>Euteleostomi</taxon>
        <taxon>Actinopterygii</taxon>
        <taxon>Neopterygii</taxon>
        <taxon>Teleostei</taxon>
        <taxon>Ostariophysi</taxon>
        <taxon>Cypriniformes</taxon>
        <taxon>Cyprinidae</taxon>
        <taxon>Cyprininae</taxon>
        <taxon>Sinocyclocheilus</taxon>
    </lineage>
</organism>
<comment type="subcellular location">
    <subcellularLocation>
        <location evidence="2">Secreted</location>
    </subcellularLocation>
</comment>
<keyword evidence="10" id="KW-0732">Signal</keyword>
<comment type="subunit">
    <text evidence="4">Homotrimer.</text>
</comment>
<feature type="chain" id="PRO_5025653490" evidence="10">
    <location>
        <begin position="19"/>
        <end position="313"/>
    </location>
</feature>
<dbReference type="Proteomes" id="UP000472270">
    <property type="component" value="Unassembled WGS sequence"/>
</dbReference>
<dbReference type="GO" id="GO:0001868">
    <property type="term" value="P:regulation of complement activation, lectin pathway"/>
    <property type="evidence" value="ECO:0007669"/>
    <property type="project" value="UniProtKB-ARBA"/>
</dbReference>
<dbReference type="GO" id="GO:0046872">
    <property type="term" value="F:metal ion binding"/>
    <property type="evidence" value="ECO:0007669"/>
    <property type="project" value="UniProtKB-KW"/>
</dbReference>
<keyword evidence="5" id="KW-0964">Secreted</keyword>
<evidence type="ECO:0000256" key="3">
    <source>
        <dbReference type="ARBA" id="ARBA00010147"/>
    </source>
</evidence>
<comment type="similarity">
    <text evidence="3">Belongs to the fucolectin family.</text>
</comment>
<feature type="domain" description="Fucolectin tachylectin-4 pentraxin-1" evidence="11">
    <location>
        <begin position="18"/>
        <end position="162"/>
    </location>
</feature>
<evidence type="ECO:0000313" key="12">
    <source>
        <dbReference type="Ensembl" id="ENSSRHP00000060794.1"/>
    </source>
</evidence>
<reference evidence="12" key="1">
    <citation type="submission" date="2025-08" db="UniProtKB">
        <authorList>
            <consortium name="Ensembl"/>
        </authorList>
    </citation>
    <scope>IDENTIFICATION</scope>
</reference>
<dbReference type="SMART" id="SM00607">
    <property type="entry name" value="FTP"/>
    <property type="match status" value="2"/>
</dbReference>
<dbReference type="PANTHER" id="PTHR45713:SF8">
    <property type="entry name" value="SI:CH211-215K15.4"/>
    <property type="match status" value="1"/>
</dbReference>
<dbReference type="InterPro" id="IPR051941">
    <property type="entry name" value="BG_Antigen-Binding_Lectin"/>
</dbReference>
<evidence type="ECO:0000256" key="9">
    <source>
        <dbReference type="ARBA" id="ARBA00023157"/>
    </source>
</evidence>
<dbReference type="SUPFAM" id="SSF49785">
    <property type="entry name" value="Galactose-binding domain-like"/>
    <property type="match status" value="2"/>
</dbReference>
<evidence type="ECO:0000256" key="7">
    <source>
        <dbReference type="ARBA" id="ARBA00022734"/>
    </source>
</evidence>
<keyword evidence="6" id="KW-0479">Metal-binding</keyword>
<feature type="signal peptide" evidence="10">
    <location>
        <begin position="1"/>
        <end position="18"/>
    </location>
</feature>
<keyword evidence="8" id="KW-0106">Calcium</keyword>
<protein>
    <submittedName>
        <fullName evidence="12">Fucolectin-6-like</fullName>
    </submittedName>
</protein>
<dbReference type="AlphaFoldDB" id="A0A673KDI9"/>
<dbReference type="InterPro" id="IPR008979">
    <property type="entry name" value="Galactose-bd-like_sf"/>
</dbReference>
<evidence type="ECO:0000256" key="5">
    <source>
        <dbReference type="ARBA" id="ARBA00022525"/>
    </source>
</evidence>
<dbReference type="InterPro" id="IPR006585">
    <property type="entry name" value="FTP1"/>
</dbReference>